<dbReference type="InterPro" id="IPR050345">
    <property type="entry name" value="Aliph_Amidase/BUP"/>
</dbReference>
<comment type="similarity">
    <text evidence="1">Belongs to the carbon-nitrogen hydrolase superfamily. NIT1/NIT2 family.</text>
</comment>
<sequence>MTRVAACQVPIDIDDAEKTRRLVFESVAEAARLGARLVVLPELALCGSIFADATESTSRAEPADGTSVRFFAELSDAFDLVLVAGFCEVSGLDLPYNSAVVVDHGRVLAVYRKTHLWDFENELFTPGDVLPPVVETSVGAVAPLICYDLAFPEVLRSVALRGAQLIASPANWPDSDSPDVRPPEVSKAMAGAAINRVVVVVADRVGEERGRRWVGGSVICDHEGYRVAGPEFGVETVLVTDVDLDATLDKAISGRNHVFADRRTDLY</sequence>
<reference evidence="4 5" key="1">
    <citation type="submission" date="2020-08" db="EMBL/GenBank/DDBJ databases">
        <title>Sequencing the genomes of 1000 actinobacteria strains.</title>
        <authorList>
            <person name="Klenk H.-P."/>
        </authorList>
    </citation>
    <scope>NUCLEOTIDE SEQUENCE [LARGE SCALE GENOMIC DNA]</scope>
    <source>
        <strain evidence="4 5">DSM 11053</strain>
    </source>
</reference>
<evidence type="ECO:0000256" key="2">
    <source>
        <dbReference type="ARBA" id="ARBA00022801"/>
    </source>
</evidence>
<evidence type="ECO:0000259" key="3">
    <source>
        <dbReference type="PROSITE" id="PS50263"/>
    </source>
</evidence>
<evidence type="ECO:0000313" key="5">
    <source>
        <dbReference type="Proteomes" id="UP000565572"/>
    </source>
</evidence>
<dbReference type="GO" id="GO:0033388">
    <property type="term" value="P:putrescine biosynthetic process from arginine"/>
    <property type="evidence" value="ECO:0007669"/>
    <property type="project" value="TreeGrafter"/>
</dbReference>
<dbReference type="PANTHER" id="PTHR43674">
    <property type="entry name" value="NITRILASE C965.09-RELATED"/>
    <property type="match status" value="1"/>
</dbReference>
<keyword evidence="5" id="KW-1185">Reference proteome</keyword>
<feature type="domain" description="CN hydrolase" evidence="3">
    <location>
        <begin position="2"/>
        <end position="244"/>
    </location>
</feature>
<name>A0A7W5JST2_9ACTN</name>
<comment type="caution">
    <text evidence="4">The sequence shown here is derived from an EMBL/GenBank/DDBJ whole genome shotgun (WGS) entry which is preliminary data.</text>
</comment>
<evidence type="ECO:0000256" key="1">
    <source>
        <dbReference type="ARBA" id="ARBA00010613"/>
    </source>
</evidence>
<organism evidence="4 5">
    <name type="scientific">Microlunatus antarcticus</name>
    <dbReference type="NCBI Taxonomy" id="53388"/>
    <lineage>
        <taxon>Bacteria</taxon>
        <taxon>Bacillati</taxon>
        <taxon>Actinomycetota</taxon>
        <taxon>Actinomycetes</taxon>
        <taxon>Propionibacteriales</taxon>
        <taxon>Propionibacteriaceae</taxon>
        <taxon>Microlunatus</taxon>
    </lineage>
</organism>
<dbReference type="InterPro" id="IPR003010">
    <property type="entry name" value="C-N_Hydrolase"/>
</dbReference>
<dbReference type="Gene3D" id="3.60.110.10">
    <property type="entry name" value="Carbon-nitrogen hydrolase"/>
    <property type="match status" value="1"/>
</dbReference>
<dbReference type="InterPro" id="IPR001110">
    <property type="entry name" value="UPF0012_CS"/>
</dbReference>
<dbReference type="EMBL" id="JACHZG010000001">
    <property type="protein sequence ID" value="MBB3325709.1"/>
    <property type="molecule type" value="Genomic_DNA"/>
</dbReference>
<dbReference type="PANTHER" id="PTHR43674:SF2">
    <property type="entry name" value="BETA-UREIDOPROPIONASE"/>
    <property type="match status" value="1"/>
</dbReference>
<gene>
    <name evidence="4" type="ORF">FHX39_000653</name>
</gene>
<dbReference type="RefSeq" id="WP_198423242.1">
    <property type="nucleotide sequence ID" value="NZ_JACHZG010000001.1"/>
</dbReference>
<dbReference type="PROSITE" id="PS01227">
    <property type="entry name" value="UPF0012"/>
    <property type="match status" value="1"/>
</dbReference>
<dbReference type="InterPro" id="IPR036526">
    <property type="entry name" value="C-N_Hydrolase_sf"/>
</dbReference>
<dbReference type="SUPFAM" id="SSF56317">
    <property type="entry name" value="Carbon-nitrogen hydrolase"/>
    <property type="match status" value="1"/>
</dbReference>
<dbReference type="GO" id="GO:0050126">
    <property type="term" value="F:N-carbamoylputrescine amidase activity"/>
    <property type="evidence" value="ECO:0007669"/>
    <property type="project" value="TreeGrafter"/>
</dbReference>
<accession>A0A7W5JST2</accession>
<keyword evidence="2 4" id="KW-0378">Hydrolase</keyword>
<evidence type="ECO:0000313" key="4">
    <source>
        <dbReference type="EMBL" id="MBB3325709.1"/>
    </source>
</evidence>
<dbReference type="AlphaFoldDB" id="A0A7W5JST2"/>
<dbReference type="PROSITE" id="PS50263">
    <property type="entry name" value="CN_HYDROLASE"/>
    <property type="match status" value="1"/>
</dbReference>
<dbReference type="Proteomes" id="UP000565572">
    <property type="component" value="Unassembled WGS sequence"/>
</dbReference>
<dbReference type="Pfam" id="PF00795">
    <property type="entry name" value="CN_hydrolase"/>
    <property type="match status" value="1"/>
</dbReference>
<protein>
    <submittedName>
        <fullName evidence="4">Putative amidohydrolase</fullName>
    </submittedName>
</protein>
<proteinExistence type="inferred from homology"/>